<evidence type="ECO:0000313" key="1">
    <source>
        <dbReference type="EMBL" id="QJA54918.1"/>
    </source>
</evidence>
<evidence type="ECO:0000313" key="2">
    <source>
        <dbReference type="EMBL" id="QJA97198.1"/>
    </source>
</evidence>
<reference evidence="1" key="1">
    <citation type="submission" date="2020-03" db="EMBL/GenBank/DDBJ databases">
        <title>The deep terrestrial virosphere.</title>
        <authorList>
            <person name="Holmfeldt K."/>
            <person name="Nilsson E."/>
            <person name="Simone D."/>
            <person name="Lopez-Fernandez M."/>
            <person name="Wu X."/>
            <person name="de Brujin I."/>
            <person name="Lundin D."/>
            <person name="Andersson A."/>
            <person name="Bertilsson S."/>
            <person name="Dopson M."/>
        </authorList>
    </citation>
    <scope>NUCLEOTIDE SEQUENCE</scope>
    <source>
        <strain evidence="2">MM415B06518</strain>
        <strain evidence="1">TM448A06198</strain>
    </source>
</reference>
<protein>
    <recommendedName>
        <fullName evidence="3">Phage ABA sandwich domain-containing protein</fullName>
    </recommendedName>
</protein>
<dbReference type="EMBL" id="MT144550">
    <property type="protein sequence ID" value="QJA54918.1"/>
    <property type="molecule type" value="Genomic_DNA"/>
</dbReference>
<name>A0A6H2A573_9ZZZZ</name>
<accession>A0A6H2A573</accession>
<evidence type="ECO:0008006" key="3">
    <source>
        <dbReference type="Google" id="ProtNLM"/>
    </source>
</evidence>
<sequence length="117" mass="13169">MEKPTDEQIKEFWGKIGFEFSHKDDGISKYKDPKGIYEYLPDIKLGTLFKYAVPKIEDPSISLYKPVLGGNYWVCVLGHKGCCDDLGNACGDTPALALFWAIYEVVKKGEVNEMPCL</sequence>
<dbReference type="EMBL" id="MT143471">
    <property type="protein sequence ID" value="QJA97198.1"/>
    <property type="molecule type" value="Genomic_DNA"/>
</dbReference>
<organism evidence="1">
    <name type="scientific">viral metagenome</name>
    <dbReference type="NCBI Taxonomy" id="1070528"/>
    <lineage>
        <taxon>unclassified sequences</taxon>
        <taxon>metagenomes</taxon>
        <taxon>organismal metagenomes</taxon>
    </lineage>
</organism>
<gene>
    <name evidence="2" type="ORF">MM415B06518_0010</name>
    <name evidence="1" type="ORF">TM448A06198_0005</name>
</gene>
<proteinExistence type="predicted"/>
<dbReference type="AlphaFoldDB" id="A0A6H2A573"/>